<keyword evidence="2" id="KW-1185">Reference proteome</keyword>
<gene>
    <name evidence="1" type="ORF">KGM_213094</name>
</gene>
<dbReference type="AlphaFoldDB" id="A0A212FEJ2"/>
<dbReference type="EMBL" id="AGBW02008937">
    <property type="protein sequence ID" value="OWR52128.1"/>
    <property type="molecule type" value="Genomic_DNA"/>
</dbReference>
<proteinExistence type="predicted"/>
<dbReference type="KEGG" id="dpl:KGM_213094"/>
<dbReference type="OrthoDB" id="7477155at2759"/>
<evidence type="ECO:0000313" key="1">
    <source>
        <dbReference type="EMBL" id="OWR52128.1"/>
    </source>
</evidence>
<reference evidence="1 2" key="1">
    <citation type="journal article" date="2011" name="Cell">
        <title>The monarch butterfly genome yields insights into long-distance migration.</title>
        <authorList>
            <person name="Zhan S."/>
            <person name="Merlin C."/>
            <person name="Boore J.L."/>
            <person name="Reppert S.M."/>
        </authorList>
    </citation>
    <scope>NUCLEOTIDE SEQUENCE [LARGE SCALE GENOMIC DNA]</scope>
    <source>
        <strain evidence="1">F-2</strain>
    </source>
</reference>
<dbReference type="Proteomes" id="UP000007151">
    <property type="component" value="Unassembled WGS sequence"/>
</dbReference>
<protein>
    <submittedName>
        <fullName evidence="1">Uncharacterized protein</fullName>
    </submittedName>
</protein>
<comment type="caution">
    <text evidence="1">The sequence shown here is derived from an EMBL/GenBank/DDBJ whole genome shotgun (WGS) entry which is preliminary data.</text>
</comment>
<evidence type="ECO:0000313" key="2">
    <source>
        <dbReference type="Proteomes" id="UP000007151"/>
    </source>
</evidence>
<name>A0A212FEJ2_DANPL</name>
<organism evidence="1 2">
    <name type="scientific">Danaus plexippus plexippus</name>
    <dbReference type="NCBI Taxonomy" id="278856"/>
    <lineage>
        <taxon>Eukaryota</taxon>
        <taxon>Metazoa</taxon>
        <taxon>Ecdysozoa</taxon>
        <taxon>Arthropoda</taxon>
        <taxon>Hexapoda</taxon>
        <taxon>Insecta</taxon>
        <taxon>Pterygota</taxon>
        <taxon>Neoptera</taxon>
        <taxon>Endopterygota</taxon>
        <taxon>Lepidoptera</taxon>
        <taxon>Glossata</taxon>
        <taxon>Ditrysia</taxon>
        <taxon>Papilionoidea</taxon>
        <taxon>Nymphalidae</taxon>
        <taxon>Danainae</taxon>
        <taxon>Danaini</taxon>
        <taxon>Danaina</taxon>
        <taxon>Danaus</taxon>
        <taxon>Danaus</taxon>
    </lineage>
</organism>
<sequence length="371" mass="42510">MFSYFGQFITLLLVVKGKCFSIEKDSYLLDRSPPENGISDFIISKGYLPKESELPKSAIIKNIDNDVTYLLSKLSEDELIRLLNEKPNKNVYDLNDVVQIAFGKQSKDSRIPNILKNSENLRDQKYKSIQDTYSKDNSNTAFFKLDQQQIFPEKQNNKANFLALNKLNNLLVRRPHDQLMADNLNDEKRELLFDILVAQLRALCCKSSSKKLPLEEISNIHNIQLSREPQRKGQRLNEFMFLIVNDEVKNNANDDDLIIVDPDTLEKNSSVLLLGPITTPLTDGQLKVVMNRISTELSKPEYSSLLKQLSEGTVSNTNISLMKNFIFGPETRRYIKAHRCNHQAKLSKVYGGPKWLLCTGYLNVNRPSLYD</sequence>
<accession>A0A212FEJ2</accession>